<proteinExistence type="predicted"/>
<sequence length="113" mass="13076">MRCLPAHNTYNRLSRMHLPVYVCGGRYDGMSSPANLEKMYKKIPDAYLEFFKGGHRFLYQDTQAFKRIIAQYSSDKTKTLVETAIYRVLKTHNFNFVLLALNPSVLNHSVSAR</sequence>
<dbReference type="RefSeq" id="WP_181931683.1">
    <property type="nucleotide sequence ID" value="NZ_CP054698.1"/>
</dbReference>
<organism evidence="1 2">
    <name type="scientific">Nostoc edaphicum CCNP1411</name>
    <dbReference type="NCBI Taxonomy" id="1472755"/>
    <lineage>
        <taxon>Bacteria</taxon>
        <taxon>Bacillati</taxon>
        <taxon>Cyanobacteriota</taxon>
        <taxon>Cyanophyceae</taxon>
        <taxon>Nostocales</taxon>
        <taxon>Nostocaceae</taxon>
        <taxon>Nostoc</taxon>
    </lineage>
</organism>
<reference evidence="2" key="1">
    <citation type="submission" date="2020-06" db="EMBL/GenBank/DDBJ databases">
        <title>Nostoc edaphicum CCNP1411 genome.</title>
        <authorList>
            <person name="Fidor A."/>
            <person name="Grabski M."/>
            <person name="Gawor J."/>
            <person name="Gromadka R."/>
            <person name="Wegrzyn G."/>
            <person name="Mazur-Marzec H."/>
        </authorList>
    </citation>
    <scope>NUCLEOTIDE SEQUENCE [LARGE SCALE GENOMIC DNA]</scope>
    <source>
        <strain evidence="2">CCNP1411</strain>
    </source>
</reference>
<dbReference type="KEGG" id="ned:HUN01_13355"/>
<protein>
    <recommendedName>
        <fullName evidence="3">Alpha/beta hydrolase</fullName>
    </recommendedName>
</protein>
<dbReference type="AlphaFoldDB" id="A0A7D7LAI7"/>
<evidence type="ECO:0008006" key="3">
    <source>
        <dbReference type="Google" id="ProtNLM"/>
    </source>
</evidence>
<dbReference type="EMBL" id="CP054698">
    <property type="protein sequence ID" value="QMS88536.1"/>
    <property type="molecule type" value="Genomic_DNA"/>
</dbReference>
<accession>A0A7D7LAI7</accession>
<dbReference type="Proteomes" id="UP000514713">
    <property type="component" value="Chromosome"/>
</dbReference>
<gene>
    <name evidence="1" type="ORF">HUN01_13355</name>
</gene>
<evidence type="ECO:0000313" key="2">
    <source>
        <dbReference type="Proteomes" id="UP000514713"/>
    </source>
</evidence>
<dbReference type="Gene3D" id="3.40.50.1820">
    <property type="entry name" value="alpha/beta hydrolase"/>
    <property type="match status" value="1"/>
</dbReference>
<keyword evidence="2" id="KW-1185">Reference proteome</keyword>
<dbReference type="InterPro" id="IPR029058">
    <property type="entry name" value="AB_hydrolase_fold"/>
</dbReference>
<evidence type="ECO:0000313" key="1">
    <source>
        <dbReference type="EMBL" id="QMS88536.1"/>
    </source>
</evidence>
<name>A0A7D7LAI7_9NOSO</name>
<dbReference type="SUPFAM" id="SSF53474">
    <property type="entry name" value="alpha/beta-Hydrolases"/>
    <property type="match status" value="1"/>
</dbReference>